<feature type="compositionally biased region" description="Polar residues" evidence="9">
    <location>
        <begin position="288"/>
        <end position="300"/>
    </location>
</feature>
<evidence type="ECO:0000313" key="12">
    <source>
        <dbReference type="EMBL" id="RLN00539.1"/>
    </source>
</evidence>
<sequence length="801" mass="86388">MESDDGRVKFHELFKYADSTDMVLMLVGVVSAVASGVSQAIMMIIFGQVITAFGDGTPETILHRANKVALDYVYLGIGTGIVSFLQVSCWTMTGERQATRIRSLYLKSVLRQDIAFFDLETTAGQVISCASADTVLIQGAIGDKAGKFAQLVTTFLGGLAVAFVKGWLLTLVMLSTVPLFIAAGGIVSRMHSKISGEGQKSYGDAGDVVEQTVGSIRMVEGHHNELMKDPDGAYSQLICLQEAHQADGYQVDVGISHSRPIRSLSLQQSTSNPAGSISRRTMTPPPSLTASTESLTYNDANSDKKNDDGKTLKKEPVGRLLSLNKPEKSVLMLGSLAAAIHGAIIPATGFVLANAAAVFYEPLDKRDKDSRFWSLVSVGLGTVSMVSRLANGFLFAIAGGKLIERVRALAFQSIVHQEIAWFDDPINSTSVAHWKVSIVIMVVIPLIGLQGYAQVKLLKGFSQDTKMMYEEASQVAADAVVSIKTVASFCAQERVVSVYNNKCQASRTQGIRTGIIGGLGFGFSNMMVHTSSALCYFVAAQFVSHGKSTFPSVFKYLSIRYRKGKEAATSIFSIIDKKSKIDSSTEEGLTLDPVNGDIRFNHINFKYPCRLDIQIFSDFTLNIPSGKIPSTKITKRGGISSDWRMKPIMFERLKFAGRNLHEKLISSTLLGLLGGGVEPCRQPHQASRGAFAAQQRGPAAAMLALPLMVRWLLTACARLPELRTPQLAALLCWIAKRVARKWIHARGGGGQPPSPVGEEDYESESVGGATEATAAGARPPRAVVGSGRLGEQDEATGHHVR</sequence>
<dbReference type="OrthoDB" id="6500128at2759"/>
<dbReference type="Proteomes" id="UP000275267">
    <property type="component" value="Unassembled WGS sequence"/>
</dbReference>
<comment type="subcellular location">
    <subcellularLocation>
        <location evidence="1">Membrane</location>
        <topology evidence="1">Multi-pass membrane protein</topology>
    </subcellularLocation>
</comment>
<feature type="compositionally biased region" description="Basic and acidic residues" evidence="9">
    <location>
        <begin position="301"/>
        <end position="313"/>
    </location>
</feature>
<comment type="caution">
    <text evidence="12">The sequence shown here is derived from an EMBL/GenBank/DDBJ whole genome shotgun (WGS) entry which is preliminary data.</text>
</comment>
<dbReference type="Pfam" id="PF00664">
    <property type="entry name" value="ABC_membrane"/>
    <property type="match status" value="3"/>
</dbReference>
<feature type="transmembrane region" description="Helical" evidence="10">
    <location>
        <begin position="330"/>
        <end position="360"/>
    </location>
</feature>
<dbReference type="GO" id="GO:0005524">
    <property type="term" value="F:ATP binding"/>
    <property type="evidence" value="ECO:0007669"/>
    <property type="project" value="InterPro"/>
</dbReference>
<dbReference type="CDD" id="cd18577">
    <property type="entry name" value="ABC_6TM_Pgp_ABCB1_D1_like"/>
    <property type="match status" value="1"/>
</dbReference>
<evidence type="ECO:0000256" key="9">
    <source>
        <dbReference type="SAM" id="MobiDB-lite"/>
    </source>
</evidence>
<dbReference type="InterPro" id="IPR039421">
    <property type="entry name" value="Type_1_exporter"/>
</dbReference>
<feature type="transmembrane region" description="Helical" evidence="10">
    <location>
        <begin position="372"/>
        <end position="397"/>
    </location>
</feature>
<dbReference type="CDD" id="cd18578">
    <property type="entry name" value="ABC_6TM_Pgp_ABCB1_D2_like"/>
    <property type="match status" value="1"/>
</dbReference>
<feature type="transmembrane region" description="Helical" evidence="10">
    <location>
        <begin position="170"/>
        <end position="187"/>
    </location>
</feature>
<feature type="transmembrane region" description="Helical" evidence="10">
    <location>
        <begin position="436"/>
        <end position="453"/>
    </location>
</feature>
<evidence type="ECO:0000256" key="5">
    <source>
        <dbReference type="ARBA" id="ARBA00022737"/>
    </source>
</evidence>
<evidence type="ECO:0000256" key="4">
    <source>
        <dbReference type="ARBA" id="ARBA00022692"/>
    </source>
</evidence>
<feature type="domain" description="ABC transmembrane type-1" evidence="11">
    <location>
        <begin position="26"/>
        <end position="219"/>
    </location>
</feature>
<dbReference type="InterPro" id="IPR027417">
    <property type="entry name" value="P-loop_NTPase"/>
</dbReference>
<keyword evidence="7 10" id="KW-0472">Membrane</keyword>
<comment type="similarity">
    <text evidence="2">Belongs to the ABC transporter superfamily. ABCB family. Multidrug resistance exporter (TC 3.A.1.201) subfamily.</text>
</comment>
<dbReference type="PANTHER" id="PTHR43394">
    <property type="entry name" value="ATP-DEPENDENT PERMEASE MDL1, MITOCHONDRIAL"/>
    <property type="match status" value="1"/>
</dbReference>
<keyword evidence="6 10" id="KW-1133">Transmembrane helix</keyword>
<name>A0A3L6RCK2_PANMI</name>
<accession>A0A3L6RCK2</accession>
<dbReference type="GO" id="GO:0015421">
    <property type="term" value="F:ABC-type oligopeptide transporter activity"/>
    <property type="evidence" value="ECO:0007669"/>
    <property type="project" value="TreeGrafter"/>
</dbReference>
<dbReference type="InterPro" id="IPR036640">
    <property type="entry name" value="ABC1_TM_sf"/>
</dbReference>
<feature type="region of interest" description="Disordered" evidence="9">
    <location>
        <begin position="746"/>
        <end position="801"/>
    </location>
</feature>
<feature type="transmembrane region" description="Helical" evidence="10">
    <location>
        <begin position="72"/>
        <end position="93"/>
    </location>
</feature>
<dbReference type="SUPFAM" id="SSF90123">
    <property type="entry name" value="ABC transporter transmembrane region"/>
    <property type="match status" value="2"/>
</dbReference>
<keyword evidence="4 10" id="KW-0812">Transmembrane</keyword>
<feature type="domain" description="ABC transmembrane type-1" evidence="11">
    <location>
        <begin position="333"/>
        <end position="558"/>
    </location>
</feature>
<evidence type="ECO:0000256" key="2">
    <source>
        <dbReference type="ARBA" id="ARBA00007577"/>
    </source>
</evidence>
<evidence type="ECO:0000256" key="1">
    <source>
        <dbReference type="ARBA" id="ARBA00004141"/>
    </source>
</evidence>
<evidence type="ECO:0000256" key="7">
    <source>
        <dbReference type="ARBA" id="ARBA00023136"/>
    </source>
</evidence>
<dbReference type="InterPro" id="IPR011527">
    <property type="entry name" value="ABC1_TM_dom"/>
</dbReference>
<dbReference type="GO" id="GO:0090374">
    <property type="term" value="P:oligopeptide export from mitochondrion"/>
    <property type="evidence" value="ECO:0007669"/>
    <property type="project" value="TreeGrafter"/>
</dbReference>
<dbReference type="AlphaFoldDB" id="A0A3L6RCK2"/>
<dbReference type="PROSITE" id="PS50929">
    <property type="entry name" value="ABC_TM1F"/>
    <property type="match status" value="2"/>
</dbReference>
<dbReference type="EMBL" id="PQIB02000009">
    <property type="protein sequence ID" value="RLN00539.1"/>
    <property type="molecule type" value="Genomic_DNA"/>
</dbReference>
<evidence type="ECO:0000256" key="10">
    <source>
        <dbReference type="SAM" id="Phobius"/>
    </source>
</evidence>
<dbReference type="Gene3D" id="3.40.50.300">
    <property type="entry name" value="P-loop containing nucleotide triphosphate hydrolases"/>
    <property type="match status" value="1"/>
</dbReference>
<keyword evidence="3" id="KW-0813">Transport</keyword>
<evidence type="ECO:0000256" key="6">
    <source>
        <dbReference type="ARBA" id="ARBA00022989"/>
    </source>
</evidence>
<feature type="region of interest" description="Disordered" evidence="9">
    <location>
        <begin position="262"/>
        <end position="313"/>
    </location>
</feature>
<feature type="compositionally biased region" description="Low complexity" evidence="9">
    <location>
        <begin position="767"/>
        <end position="785"/>
    </location>
</feature>
<protein>
    <submittedName>
        <fullName evidence="12">ABC transporter B family member 5-like</fullName>
    </submittedName>
</protein>
<reference evidence="13" key="1">
    <citation type="journal article" date="2019" name="Nat. Commun.">
        <title>The genome of broomcorn millet.</title>
        <authorList>
            <person name="Zou C."/>
            <person name="Miki D."/>
            <person name="Li D."/>
            <person name="Tang Q."/>
            <person name="Xiao L."/>
            <person name="Rajput S."/>
            <person name="Deng P."/>
            <person name="Jia W."/>
            <person name="Huang R."/>
            <person name="Zhang M."/>
            <person name="Sun Y."/>
            <person name="Hu J."/>
            <person name="Fu X."/>
            <person name="Schnable P.S."/>
            <person name="Li F."/>
            <person name="Zhang H."/>
            <person name="Feng B."/>
            <person name="Zhu X."/>
            <person name="Liu R."/>
            <person name="Schnable J.C."/>
            <person name="Zhu J.-K."/>
            <person name="Zhang H."/>
        </authorList>
    </citation>
    <scope>NUCLEOTIDE SEQUENCE [LARGE SCALE GENOMIC DNA]</scope>
</reference>
<dbReference type="Gene3D" id="1.20.1560.10">
    <property type="entry name" value="ABC transporter type 1, transmembrane domain"/>
    <property type="match status" value="3"/>
</dbReference>
<dbReference type="STRING" id="4540.A0A3L6RCK2"/>
<keyword evidence="13" id="KW-1185">Reference proteome</keyword>
<feature type="compositionally biased region" description="Polar residues" evidence="9">
    <location>
        <begin position="264"/>
        <end position="281"/>
    </location>
</feature>
<organism evidence="12 13">
    <name type="scientific">Panicum miliaceum</name>
    <name type="common">Proso millet</name>
    <name type="synonym">Broomcorn millet</name>
    <dbReference type="NCBI Taxonomy" id="4540"/>
    <lineage>
        <taxon>Eukaryota</taxon>
        <taxon>Viridiplantae</taxon>
        <taxon>Streptophyta</taxon>
        <taxon>Embryophyta</taxon>
        <taxon>Tracheophyta</taxon>
        <taxon>Spermatophyta</taxon>
        <taxon>Magnoliopsida</taxon>
        <taxon>Liliopsida</taxon>
        <taxon>Poales</taxon>
        <taxon>Poaceae</taxon>
        <taxon>PACMAD clade</taxon>
        <taxon>Panicoideae</taxon>
        <taxon>Panicodae</taxon>
        <taxon>Paniceae</taxon>
        <taxon>Panicinae</taxon>
        <taxon>Panicum</taxon>
        <taxon>Panicum sect. Panicum</taxon>
    </lineage>
</organism>
<dbReference type="PANTHER" id="PTHR43394:SF16">
    <property type="entry name" value="ABC TRANSPORTER B FAMILY MEMBER 4-LIKE ISOFORM X1"/>
    <property type="match status" value="1"/>
</dbReference>
<evidence type="ECO:0000256" key="3">
    <source>
        <dbReference type="ARBA" id="ARBA00022448"/>
    </source>
</evidence>
<gene>
    <name evidence="12" type="ORF">C2845_PM06G01130</name>
</gene>
<proteinExistence type="inferred from homology"/>
<evidence type="ECO:0000313" key="13">
    <source>
        <dbReference type="Proteomes" id="UP000275267"/>
    </source>
</evidence>
<dbReference type="GO" id="GO:0005743">
    <property type="term" value="C:mitochondrial inner membrane"/>
    <property type="evidence" value="ECO:0007669"/>
    <property type="project" value="TreeGrafter"/>
</dbReference>
<evidence type="ECO:0000256" key="8">
    <source>
        <dbReference type="ARBA" id="ARBA00023180"/>
    </source>
</evidence>
<feature type="transmembrane region" description="Helical" evidence="10">
    <location>
        <begin position="23"/>
        <end position="52"/>
    </location>
</feature>
<keyword evidence="8" id="KW-0325">Glycoprotein</keyword>
<keyword evidence="5" id="KW-0677">Repeat</keyword>
<evidence type="ECO:0000259" key="11">
    <source>
        <dbReference type="PROSITE" id="PS50929"/>
    </source>
</evidence>